<proteinExistence type="predicted"/>
<dbReference type="Proteomes" id="UP000485621">
    <property type="component" value="Unassembled WGS sequence"/>
</dbReference>
<dbReference type="PANTHER" id="PTHR23135:SF4">
    <property type="entry name" value="UDP-N-ACETYLMURAMOYL-L-ALANYL-D-GLUTAMATE--2,6-DIAMINOPIMELATE LIGASE MURE HOMOLOG, CHLOROPLASTIC"/>
    <property type="match status" value="1"/>
</dbReference>
<dbReference type="SUPFAM" id="SSF53244">
    <property type="entry name" value="MurD-like peptide ligases, peptide-binding domain"/>
    <property type="match status" value="1"/>
</dbReference>
<dbReference type="Gene3D" id="3.90.190.20">
    <property type="entry name" value="Mur ligase, C-terminal domain"/>
    <property type="match status" value="1"/>
</dbReference>
<gene>
    <name evidence="1" type="primary">murE</name>
    <name evidence="1" type="ORF">BWY04_00807</name>
</gene>
<protein>
    <submittedName>
        <fullName evidence="1">UDP-N-acetylmuramoyl-L-alanyl-D-glutamate--2, 6-diaminopimelate ligase</fullName>
        <ecNumber evidence="1">6.3.2.13</ecNumber>
    </submittedName>
</protein>
<dbReference type="InterPro" id="IPR036615">
    <property type="entry name" value="Mur_ligase_C_dom_sf"/>
</dbReference>
<dbReference type="EC" id="6.3.2.13" evidence="1"/>
<name>A0A1V5ZMJ6_9BACT</name>
<keyword evidence="1" id="KW-0436">Ligase</keyword>
<accession>A0A1V5ZMJ6</accession>
<comment type="caution">
    <text evidence="1">The sequence shown here is derived from an EMBL/GenBank/DDBJ whole genome shotgun (WGS) entry which is preliminary data.</text>
</comment>
<reference evidence="1" key="1">
    <citation type="submission" date="2017-02" db="EMBL/GenBank/DDBJ databases">
        <title>Delving into the versatile metabolic prowess of the omnipresent phylum Bacteroidetes.</title>
        <authorList>
            <person name="Nobu M.K."/>
            <person name="Mei R."/>
            <person name="Narihiro T."/>
            <person name="Kuroda K."/>
            <person name="Liu W.-T."/>
        </authorList>
    </citation>
    <scope>NUCLEOTIDE SEQUENCE</scope>
    <source>
        <strain evidence="1">ADurb.Bin160</strain>
    </source>
</reference>
<sequence>MIATDDDPDTENRLAIIRQLIQDIDTNSSESKKLFAIPEREFAIKFATKIAKPGDIVMLAGKGHEPIQWTNFGTRKWNDKEELLKNLE</sequence>
<evidence type="ECO:0000313" key="1">
    <source>
        <dbReference type="EMBL" id="OQB41473.1"/>
    </source>
</evidence>
<dbReference type="PANTHER" id="PTHR23135">
    <property type="entry name" value="MUR LIGASE FAMILY MEMBER"/>
    <property type="match status" value="1"/>
</dbReference>
<dbReference type="EMBL" id="MWDB01000016">
    <property type="protein sequence ID" value="OQB41473.1"/>
    <property type="molecule type" value="Genomic_DNA"/>
</dbReference>
<dbReference type="GO" id="GO:0008765">
    <property type="term" value="F:UDP-N-acetylmuramoylalanyl-D-glutamate-2,6-diaminopimelate ligase activity"/>
    <property type="evidence" value="ECO:0007669"/>
    <property type="project" value="UniProtKB-EC"/>
</dbReference>
<organism evidence="1">
    <name type="scientific">candidate division CPR1 bacterium ADurb.Bin160</name>
    <dbReference type="NCBI Taxonomy" id="1852826"/>
    <lineage>
        <taxon>Bacteria</taxon>
        <taxon>candidate division CPR1</taxon>
    </lineage>
</organism>
<dbReference type="AlphaFoldDB" id="A0A1V5ZMJ6"/>